<comment type="caution">
    <text evidence="2">The sequence shown here is derived from an EMBL/GenBank/DDBJ whole genome shotgun (WGS) entry which is preliminary data.</text>
</comment>
<gene>
    <name evidence="2" type="ORF">EDEG_01026</name>
</gene>
<feature type="transmembrane region" description="Helical" evidence="1">
    <location>
        <begin position="24"/>
        <end position="43"/>
    </location>
</feature>
<organism evidence="2 3">
    <name type="scientific">Edhazardia aedis (strain USNM 41457)</name>
    <name type="common">Microsporidian parasite</name>
    <dbReference type="NCBI Taxonomy" id="1003232"/>
    <lineage>
        <taxon>Eukaryota</taxon>
        <taxon>Fungi</taxon>
        <taxon>Fungi incertae sedis</taxon>
        <taxon>Microsporidia</taxon>
        <taxon>Edhazardia</taxon>
    </lineage>
</organism>
<keyword evidence="1" id="KW-0812">Transmembrane</keyword>
<protein>
    <submittedName>
        <fullName evidence="2">Uncharacterized protein</fullName>
    </submittedName>
</protein>
<accession>J9DBD2</accession>
<keyword evidence="1" id="KW-0472">Membrane</keyword>
<evidence type="ECO:0000256" key="1">
    <source>
        <dbReference type="SAM" id="Phobius"/>
    </source>
</evidence>
<evidence type="ECO:0000313" key="2">
    <source>
        <dbReference type="EMBL" id="EJW04804.1"/>
    </source>
</evidence>
<reference evidence="3" key="2">
    <citation type="submission" date="2015-07" db="EMBL/GenBank/DDBJ databases">
        <title>Contrasting host-pathogen interactions and genome evolution in two generalist and specialist microsporidian pathogens of mosquitoes.</title>
        <authorList>
            <consortium name="The Broad Institute Genomics Platform"/>
            <consortium name="The Broad Institute Genome Sequencing Center for Infectious Disease"/>
            <person name="Cuomo C.A."/>
            <person name="Sanscrainte N.D."/>
            <person name="Goldberg J.M."/>
            <person name="Heiman D."/>
            <person name="Young S."/>
            <person name="Zeng Q."/>
            <person name="Becnel J.J."/>
            <person name="Birren B.W."/>
        </authorList>
    </citation>
    <scope>NUCLEOTIDE SEQUENCE [LARGE SCALE GENOMIC DNA]</scope>
    <source>
        <strain evidence="3">USNM 41457</strain>
    </source>
</reference>
<evidence type="ECO:0000313" key="3">
    <source>
        <dbReference type="Proteomes" id="UP000003163"/>
    </source>
</evidence>
<dbReference type="HOGENOM" id="CLU_918367_0_0_1"/>
<dbReference type="Proteomes" id="UP000003163">
    <property type="component" value="Unassembled WGS sequence"/>
</dbReference>
<reference evidence="2 3" key="1">
    <citation type="submission" date="2011-08" db="EMBL/GenBank/DDBJ databases">
        <authorList>
            <person name="Liu Z.J."/>
            <person name="Shi F.L."/>
            <person name="Lu J.Q."/>
            <person name="Li M."/>
            <person name="Wang Z.L."/>
        </authorList>
    </citation>
    <scope>NUCLEOTIDE SEQUENCE [LARGE SCALE GENOMIC DNA]</scope>
    <source>
        <strain evidence="2 3">USNM 41457</strain>
    </source>
</reference>
<sequence>MVSNNLKQNNLSNADINFWADNRFLIGIVACVCLAAIFGFLRFRQRKRNKKKTEDQNESYLSDPIKKNRKKPDMNIYVPNVHIDSSIGLKTDQLRSITCKQILNHNQQLYKEFLNRFDEFLENDAVFRSFLDRYASGFANFWCFAVEELKKDLTDLLDEAQVEEQITKIYSIFDAMSLNLSSDFYLTSNNDTKYCVKNYYSMLGALNYILSILYEKYFHSQYESSDAYKSLNDHGKDEILNSFKDNSRSQTNDSGIAESIKKQKRQLNSEILIKIQDLVVIYFEIVETIISKAPVNSQHGMEH</sequence>
<dbReference type="InParanoid" id="J9DBD2"/>
<proteinExistence type="predicted"/>
<keyword evidence="1" id="KW-1133">Transmembrane helix</keyword>
<dbReference type="AlphaFoldDB" id="J9DBD2"/>
<dbReference type="VEuPathDB" id="MicrosporidiaDB:EDEG_01026"/>
<dbReference type="EMBL" id="AFBI03000013">
    <property type="protein sequence ID" value="EJW04804.1"/>
    <property type="molecule type" value="Genomic_DNA"/>
</dbReference>
<name>J9DBD2_EDHAE</name>
<keyword evidence="3" id="KW-1185">Reference proteome</keyword>